<evidence type="ECO:0000313" key="1">
    <source>
        <dbReference type="EMBL" id="GAT45605.1"/>
    </source>
</evidence>
<gene>
    <name evidence="1" type="ORF">MCHLO_03172</name>
</gene>
<protein>
    <recommendedName>
        <fullName evidence="3">F-box domain-containing protein</fullName>
    </recommendedName>
</protein>
<dbReference type="Proteomes" id="UP000815677">
    <property type="component" value="Unassembled WGS sequence"/>
</dbReference>
<dbReference type="EMBL" id="DF841551">
    <property type="protein sequence ID" value="GAT45605.1"/>
    <property type="molecule type" value="Genomic_DNA"/>
</dbReference>
<name>A0ABQ0L370_MYCCL</name>
<reference evidence="1" key="1">
    <citation type="submission" date="2014-09" db="EMBL/GenBank/DDBJ databases">
        <title>Genome sequence of the luminous mushroom Mycena chlorophos for searching fungal bioluminescence genes.</title>
        <authorList>
            <person name="Tanaka Y."/>
            <person name="Kasuga D."/>
            <person name="Oba Y."/>
            <person name="Hase S."/>
            <person name="Sato K."/>
            <person name="Oba Y."/>
            <person name="Sakakibara Y."/>
        </authorList>
    </citation>
    <scope>NUCLEOTIDE SEQUENCE</scope>
</reference>
<keyword evidence="2" id="KW-1185">Reference proteome</keyword>
<accession>A0ABQ0L370</accession>
<proteinExistence type="predicted"/>
<sequence length="417" mass="45552">MDTLPLELLDLIVEHLSDGGGTGRPRKNSSLHSCSLVSTKFRAPCQKLFYKSIALTSRAEGGRGVFGPYTFVEALAHFDASPHLVPYVSALDLSLDGDASELEDRAWLKNDVAFAVLSKFTNVSSCEFINEGPDCYWEHVPEEVKSAFLAWLALPLVRTTLRRVWGYGFVDLPLALVEALLSTASELTLESIGVAASSTIPSPARRANTRDLEKLALTSCFPTSVNLMQSPAILPYLKNLRSIRLHADMGMLSTLCEVAADALEHISLVYPDPEFFPFSQPPTMSRLAHFTFRFAPGTIDETGDPETAATFFVSQIQTILSSAPALSELELQVDIESNGILAPPAHHQAICRCLFPARHMKALDAPCADHIALKRARFSLCSSAGAGLKGHRKAFRNSIREAFPKTLQKGRLQVGVE</sequence>
<evidence type="ECO:0008006" key="3">
    <source>
        <dbReference type="Google" id="ProtNLM"/>
    </source>
</evidence>
<organism evidence="1 2">
    <name type="scientific">Mycena chlorophos</name>
    <name type="common">Agaric fungus</name>
    <name type="synonym">Agaricus chlorophos</name>
    <dbReference type="NCBI Taxonomy" id="658473"/>
    <lineage>
        <taxon>Eukaryota</taxon>
        <taxon>Fungi</taxon>
        <taxon>Dikarya</taxon>
        <taxon>Basidiomycota</taxon>
        <taxon>Agaricomycotina</taxon>
        <taxon>Agaricomycetes</taxon>
        <taxon>Agaricomycetidae</taxon>
        <taxon>Agaricales</taxon>
        <taxon>Marasmiineae</taxon>
        <taxon>Mycenaceae</taxon>
        <taxon>Mycena</taxon>
    </lineage>
</organism>
<evidence type="ECO:0000313" key="2">
    <source>
        <dbReference type="Proteomes" id="UP000815677"/>
    </source>
</evidence>